<comment type="similarity">
    <text evidence="6">Belongs to the binding-protein-dependent transport system permease family.</text>
</comment>
<organism evidence="8 9">
    <name type="scientific">Cohnella yongneupensis</name>
    <dbReference type="NCBI Taxonomy" id="425006"/>
    <lineage>
        <taxon>Bacteria</taxon>
        <taxon>Bacillati</taxon>
        <taxon>Bacillota</taxon>
        <taxon>Bacilli</taxon>
        <taxon>Bacillales</taxon>
        <taxon>Paenibacillaceae</taxon>
        <taxon>Cohnella</taxon>
    </lineage>
</organism>
<gene>
    <name evidence="8" type="ORF">ACFPQ4_17355</name>
</gene>
<dbReference type="Proteomes" id="UP001596108">
    <property type="component" value="Unassembled WGS sequence"/>
</dbReference>
<evidence type="ECO:0000313" key="9">
    <source>
        <dbReference type="Proteomes" id="UP001596108"/>
    </source>
</evidence>
<dbReference type="PROSITE" id="PS50928">
    <property type="entry name" value="ABC_TM1"/>
    <property type="match status" value="1"/>
</dbReference>
<proteinExistence type="inferred from homology"/>
<evidence type="ECO:0000313" key="8">
    <source>
        <dbReference type="EMBL" id="MFC5531190.1"/>
    </source>
</evidence>
<dbReference type="SUPFAM" id="SSF161098">
    <property type="entry name" value="MetI-like"/>
    <property type="match status" value="1"/>
</dbReference>
<feature type="domain" description="ABC transmembrane type-1" evidence="7">
    <location>
        <begin position="91"/>
        <end position="312"/>
    </location>
</feature>
<dbReference type="EMBL" id="JBHSNC010000051">
    <property type="protein sequence ID" value="MFC5531190.1"/>
    <property type="molecule type" value="Genomic_DNA"/>
</dbReference>
<dbReference type="CDD" id="cd06261">
    <property type="entry name" value="TM_PBP2"/>
    <property type="match status" value="1"/>
</dbReference>
<name>A0ABW0R4C4_9BACL</name>
<feature type="transmembrane region" description="Helical" evidence="6">
    <location>
        <begin position="289"/>
        <end position="312"/>
    </location>
</feature>
<dbReference type="InterPro" id="IPR035906">
    <property type="entry name" value="MetI-like_sf"/>
</dbReference>
<feature type="transmembrane region" description="Helical" evidence="6">
    <location>
        <begin position="182"/>
        <end position="208"/>
    </location>
</feature>
<comment type="caution">
    <text evidence="8">The sequence shown here is derived from an EMBL/GenBank/DDBJ whole genome shotgun (WGS) entry which is preliminary data.</text>
</comment>
<evidence type="ECO:0000256" key="6">
    <source>
        <dbReference type="RuleBase" id="RU363032"/>
    </source>
</evidence>
<dbReference type="InterPro" id="IPR000515">
    <property type="entry name" value="MetI-like"/>
</dbReference>
<dbReference type="PANTHER" id="PTHR43496">
    <property type="entry name" value="PROTEIN LPLB"/>
    <property type="match status" value="1"/>
</dbReference>
<feature type="transmembrane region" description="Helical" evidence="6">
    <location>
        <begin position="32"/>
        <end position="51"/>
    </location>
</feature>
<feature type="transmembrane region" description="Helical" evidence="6">
    <location>
        <begin position="228"/>
        <end position="251"/>
    </location>
</feature>
<evidence type="ECO:0000259" key="7">
    <source>
        <dbReference type="PROSITE" id="PS50928"/>
    </source>
</evidence>
<dbReference type="PANTHER" id="PTHR43496:SF1">
    <property type="entry name" value="POLYGALACTURONAN_RHAMNOGALACTURONAN TRANSPORT SYSTEM PERMEASE PROTEIN YTEP"/>
    <property type="match status" value="1"/>
</dbReference>
<keyword evidence="3 6" id="KW-0812">Transmembrane</keyword>
<dbReference type="RefSeq" id="WP_378113133.1">
    <property type="nucleotide sequence ID" value="NZ_JBHSNC010000051.1"/>
</dbReference>
<evidence type="ECO:0000256" key="5">
    <source>
        <dbReference type="ARBA" id="ARBA00023136"/>
    </source>
</evidence>
<keyword evidence="4 6" id="KW-1133">Transmembrane helix</keyword>
<keyword evidence="5 6" id="KW-0472">Membrane</keyword>
<keyword evidence="2 6" id="KW-0813">Transport</keyword>
<sequence>MARAAIEEGRRIAPPSVNKPGFWTKLFRQRHLLIMSLPFMIITCIFSYVPLRGWILAFQKYSLGRGLFDSPFAGLYNFRAIFEDDQFYRVLRNTLAMNLMSLAAGFVGAIVLALMLNEVRSSLFKRVVQTITYIPHFVSWVVIANIVTLFLSPDSGLLNTILMKLHLIDEPIYYMSKGHWFWYIHTVANLFKELGWSTIVYLAVLSGLNPEHYEAADVDGASRFRKMWHISIPGILPTAILLLTMSLGWVIQSGYESQFVLGNSMVVDYSDVLDLYALRYSTQIGDYSFGMAVSMFKSVVSVILVLLVTMLAKKTQQSRLF</sequence>
<evidence type="ECO:0000256" key="2">
    <source>
        <dbReference type="ARBA" id="ARBA00022448"/>
    </source>
</evidence>
<reference evidence="9" key="1">
    <citation type="journal article" date="2019" name="Int. J. Syst. Evol. Microbiol.">
        <title>The Global Catalogue of Microorganisms (GCM) 10K type strain sequencing project: providing services to taxonomists for standard genome sequencing and annotation.</title>
        <authorList>
            <consortium name="The Broad Institute Genomics Platform"/>
            <consortium name="The Broad Institute Genome Sequencing Center for Infectious Disease"/>
            <person name="Wu L."/>
            <person name="Ma J."/>
        </authorList>
    </citation>
    <scope>NUCLEOTIDE SEQUENCE [LARGE SCALE GENOMIC DNA]</scope>
    <source>
        <strain evidence="9">CGMCC 1.18578</strain>
    </source>
</reference>
<feature type="transmembrane region" description="Helical" evidence="6">
    <location>
        <begin position="95"/>
        <end position="116"/>
    </location>
</feature>
<feature type="transmembrane region" description="Helical" evidence="6">
    <location>
        <begin position="137"/>
        <end position="162"/>
    </location>
</feature>
<dbReference type="Pfam" id="PF00528">
    <property type="entry name" value="BPD_transp_1"/>
    <property type="match status" value="1"/>
</dbReference>
<evidence type="ECO:0000256" key="4">
    <source>
        <dbReference type="ARBA" id="ARBA00022989"/>
    </source>
</evidence>
<evidence type="ECO:0000256" key="3">
    <source>
        <dbReference type="ARBA" id="ARBA00022692"/>
    </source>
</evidence>
<protein>
    <submittedName>
        <fullName evidence="8">ABC transporter permease</fullName>
    </submittedName>
</protein>
<comment type="subcellular location">
    <subcellularLocation>
        <location evidence="6">Cell membrane</location>
        <topology evidence="6">Multi-pass membrane protein</topology>
    </subcellularLocation>
    <subcellularLocation>
        <location evidence="1">Membrane</location>
        <topology evidence="1">Multi-pass membrane protein</topology>
    </subcellularLocation>
</comment>
<evidence type="ECO:0000256" key="1">
    <source>
        <dbReference type="ARBA" id="ARBA00004141"/>
    </source>
</evidence>
<dbReference type="Gene3D" id="1.10.3720.10">
    <property type="entry name" value="MetI-like"/>
    <property type="match status" value="1"/>
</dbReference>
<accession>A0ABW0R4C4</accession>
<keyword evidence="9" id="KW-1185">Reference proteome</keyword>